<sequence>MTLAQQFPRLIHPAFTDHDQGEGKSVGKKLLINKLNFINFQDGTLQLVFKHTRYDRTVSLAAKPQPCTGSTLDCTWADVEVAHRQLQAYEFQHLLISDERKLFVVKPEVAAITETGIRFLLPETCQEISSRKACRHQCEGIEAQFIQSSALFRGTLVDFSALSLRVEVAVSPPQTYQWINAHSPVNLILSVAGETLYSGECRILKQTLDQQSRTYVLEPLNQQISRFKAKEFRSARQVLVPSPNVVLRHPFIGKKFDLKIIDLSGSGFSVEEDEENSVLLPGMIIPDLSLNFAGSFSFSCKAQVVYRTRCNGKGDTPRIKTGFAILDMDMHDHVRMLALLHQAKDKSSYICNTVDMDALWNFFFETGFIYPQKYAFIQANKEQLKATYEKLYTQHPNIARHFIYQENGKIYGHFSTLRFYENTWINHHHAASRSSFNRAGLVVLSQLSRYINDASNLYSAHMNYIAGYFRPDNKFPRKFFGGCAAAIDDPRKCSIDSFAYFHYQRTYDTEWDISGPWALGRTQPEDLLELEAFYAHRSGGLMLHAMDLEPAMLDCGDLDEEYRQLGFKRERHLFSVTRDGILKAIIMVVISDVGLNLSDLTNCIKIFVVDEADFPREMLQLMLSCLTLKFNKDDVPVLVYPVTYADANNISYDKIYNMWVLNLLYTDDYLKFMEHLLQTNKFGI</sequence>
<dbReference type="EMBL" id="JAHCVK010000006">
    <property type="protein sequence ID" value="MBT0654014.1"/>
    <property type="molecule type" value="Genomic_DNA"/>
</dbReference>
<comment type="caution">
    <text evidence="1">The sequence shown here is derived from an EMBL/GenBank/DDBJ whole genome shotgun (WGS) entry which is preliminary data.</text>
</comment>
<accession>A0ABS5SHK3</accession>
<evidence type="ECO:0000313" key="1">
    <source>
        <dbReference type="EMBL" id="MBT0654014.1"/>
    </source>
</evidence>
<dbReference type="Proteomes" id="UP000756860">
    <property type="component" value="Unassembled WGS sequence"/>
</dbReference>
<evidence type="ECO:0000313" key="2">
    <source>
        <dbReference type="Proteomes" id="UP000756860"/>
    </source>
</evidence>
<proteinExistence type="predicted"/>
<name>A0ABS5SHK3_9BACT</name>
<keyword evidence="2" id="KW-1185">Reference proteome</keyword>
<gene>
    <name evidence="1" type="ORF">KI810_13170</name>
</gene>
<organism evidence="1 2">
    <name type="scientific">Geomobilimonas luticola</name>
    <dbReference type="NCBI Taxonomy" id="1114878"/>
    <lineage>
        <taxon>Bacteria</taxon>
        <taxon>Pseudomonadati</taxon>
        <taxon>Thermodesulfobacteriota</taxon>
        <taxon>Desulfuromonadia</taxon>
        <taxon>Geobacterales</taxon>
        <taxon>Geobacteraceae</taxon>
        <taxon>Geomobilimonas</taxon>
    </lineage>
</organism>
<protein>
    <submittedName>
        <fullName evidence="1">PilZ domain-containing protein</fullName>
    </submittedName>
</protein>
<dbReference type="RefSeq" id="WP_214176016.1">
    <property type="nucleotide sequence ID" value="NZ_JAHCVK010000006.1"/>
</dbReference>
<reference evidence="1 2" key="1">
    <citation type="submission" date="2021-05" db="EMBL/GenBank/DDBJ databases">
        <title>The draft genome of Geobacter luticola JCM 17780.</title>
        <authorList>
            <person name="Xu Z."/>
            <person name="Masuda Y."/>
            <person name="Itoh H."/>
            <person name="Senoo K."/>
        </authorList>
    </citation>
    <scope>NUCLEOTIDE SEQUENCE [LARGE SCALE GENOMIC DNA]</scope>
    <source>
        <strain evidence="1 2">JCM 17780</strain>
    </source>
</reference>